<evidence type="ECO:0000259" key="4">
    <source>
        <dbReference type="Pfam" id="PF25597"/>
    </source>
</evidence>
<feature type="non-terminal residue" evidence="5">
    <location>
        <position position="1"/>
    </location>
</feature>
<evidence type="ECO:0000313" key="5">
    <source>
        <dbReference type="EMBL" id="RDX69076.1"/>
    </source>
</evidence>
<dbReference type="GO" id="GO:0016787">
    <property type="term" value="F:hydrolase activity"/>
    <property type="evidence" value="ECO:0007669"/>
    <property type="project" value="UniProtKB-KW"/>
</dbReference>
<dbReference type="InterPro" id="IPR057670">
    <property type="entry name" value="SH3_retrovirus"/>
</dbReference>
<evidence type="ECO:0000256" key="1">
    <source>
        <dbReference type="ARBA" id="ARBA00022723"/>
    </source>
</evidence>
<dbReference type="AlphaFoldDB" id="A0A371ESY9"/>
<proteinExistence type="predicted"/>
<gene>
    <name evidence="5" type="ORF">CR513_51855</name>
</gene>
<reference evidence="5" key="1">
    <citation type="submission" date="2018-05" db="EMBL/GenBank/DDBJ databases">
        <title>Draft genome of Mucuna pruriens seed.</title>
        <authorList>
            <person name="Nnadi N.E."/>
            <person name="Vos R."/>
            <person name="Hasami M.H."/>
            <person name="Devisetty U.K."/>
            <person name="Aguiy J.C."/>
        </authorList>
    </citation>
    <scope>NUCLEOTIDE SEQUENCE [LARGE SCALE GENOMIC DNA]</scope>
    <source>
        <strain evidence="5">JCA_2017</strain>
    </source>
</reference>
<dbReference type="GO" id="GO:0046872">
    <property type="term" value="F:metal ion binding"/>
    <property type="evidence" value="ECO:0007669"/>
    <property type="project" value="UniProtKB-KW"/>
</dbReference>
<dbReference type="InterPro" id="IPR043502">
    <property type="entry name" value="DNA/RNA_pol_sf"/>
</dbReference>
<dbReference type="PANTHER" id="PTHR42648">
    <property type="entry name" value="TRANSPOSASE, PUTATIVE-RELATED"/>
    <property type="match status" value="1"/>
</dbReference>
<evidence type="ECO:0000259" key="3">
    <source>
        <dbReference type="Pfam" id="PF07727"/>
    </source>
</evidence>
<dbReference type="PANTHER" id="PTHR42648:SF28">
    <property type="entry name" value="TRANSPOSON-ENCODED PROTEIN WITH RIBONUCLEASE H-LIKE AND RETROVIRUS ZINC FINGER-LIKE DOMAINS"/>
    <property type="match status" value="1"/>
</dbReference>
<feature type="domain" description="Reverse transcriptase Ty1/copia-type" evidence="3">
    <location>
        <begin position="210"/>
        <end position="382"/>
    </location>
</feature>
<sequence length="518" mass="61049">MVRSMISHSSLLESLWGETLKIAIYILNRVPTKAINKIPYELWTSKKPSCLAEVRPYRPDERKLDSIIVSCYFVGYAKRSRGYKFYDPISRSFFKTRNVRTLEKVEFEKEENIRNVFFEEEFVNDIVLQPKAQRVLPQTPIEQTQQPQEVSLRRFIREMRHAIPDDYIVFLQEHEDDINEMKSMQDNDVGFLSNLLVTNGYLKPQRILRDSFRTIMTLVTHFDLELHMMDFKIVFLNGDIDETIYMVQPENFVSNESKSMVCKLKKSIYGLKQVPYHWYHEFHQVITSYGFKANVVDDYVYYKFSGSKLIFLVLYADNILLASSNTNLLLEIKRFLTKNFERKDLGETSFILKDHSQGILRLSQENYISKVLDRFDMKDSKPGDSLIAKGDKFSLKQCFNNDLERNEMQKFPMPQRDLGMQHWKTVKCVMRFLKRTKAYMLTYQKFEGLEIIKYSDSDFAGCQDSKCSTSGYIYILRVINGIERPLKIYCHNNSTVLYSNNSRSSTKLKFINIKFFGC</sequence>
<dbReference type="EMBL" id="QJKJ01012271">
    <property type="protein sequence ID" value="RDX69076.1"/>
    <property type="molecule type" value="Genomic_DNA"/>
</dbReference>
<accession>A0A371ESY9</accession>
<name>A0A371ESY9_MUCPR</name>
<dbReference type="Pfam" id="PF07727">
    <property type="entry name" value="RVT_2"/>
    <property type="match status" value="1"/>
</dbReference>
<dbReference type="InterPro" id="IPR013103">
    <property type="entry name" value="RVT_2"/>
</dbReference>
<feature type="domain" description="Retroviral polymerase SH3-like" evidence="4">
    <location>
        <begin position="50"/>
        <end position="112"/>
    </location>
</feature>
<dbReference type="OrthoDB" id="1645289at2759"/>
<evidence type="ECO:0000256" key="2">
    <source>
        <dbReference type="ARBA" id="ARBA00022801"/>
    </source>
</evidence>
<organism evidence="5 6">
    <name type="scientific">Mucuna pruriens</name>
    <name type="common">Velvet bean</name>
    <name type="synonym">Dolichos pruriens</name>
    <dbReference type="NCBI Taxonomy" id="157652"/>
    <lineage>
        <taxon>Eukaryota</taxon>
        <taxon>Viridiplantae</taxon>
        <taxon>Streptophyta</taxon>
        <taxon>Embryophyta</taxon>
        <taxon>Tracheophyta</taxon>
        <taxon>Spermatophyta</taxon>
        <taxon>Magnoliopsida</taxon>
        <taxon>eudicotyledons</taxon>
        <taxon>Gunneridae</taxon>
        <taxon>Pentapetalae</taxon>
        <taxon>rosids</taxon>
        <taxon>fabids</taxon>
        <taxon>Fabales</taxon>
        <taxon>Fabaceae</taxon>
        <taxon>Papilionoideae</taxon>
        <taxon>50 kb inversion clade</taxon>
        <taxon>NPAAA clade</taxon>
        <taxon>indigoferoid/millettioid clade</taxon>
        <taxon>Phaseoleae</taxon>
        <taxon>Mucuna</taxon>
    </lineage>
</organism>
<keyword evidence="2" id="KW-0378">Hydrolase</keyword>
<keyword evidence="1" id="KW-0479">Metal-binding</keyword>
<evidence type="ECO:0000313" key="6">
    <source>
        <dbReference type="Proteomes" id="UP000257109"/>
    </source>
</evidence>
<dbReference type="Proteomes" id="UP000257109">
    <property type="component" value="Unassembled WGS sequence"/>
</dbReference>
<dbReference type="Pfam" id="PF25597">
    <property type="entry name" value="SH3_retrovirus"/>
    <property type="match status" value="1"/>
</dbReference>
<comment type="caution">
    <text evidence="5">The sequence shown here is derived from an EMBL/GenBank/DDBJ whole genome shotgun (WGS) entry which is preliminary data.</text>
</comment>
<dbReference type="SUPFAM" id="SSF56672">
    <property type="entry name" value="DNA/RNA polymerases"/>
    <property type="match status" value="1"/>
</dbReference>
<protein>
    <submittedName>
        <fullName evidence="5">Uncharacterized protein</fullName>
    </submittedName>
</protein>
<keyword evidence="6" id="KW-1185">Reference proteome</keyword>
<dbReference type="InterPro" id="IPR039537">
    <property type="entry name" value="Retrotran_Ty1/copia-like"/>
</dbReference>